<proteinExistence type="predicted"/>
<dbReference type="PANTHER" id="PTHR45947">
    <property type="entry name" value="SULFOQUINOVOSYL TRANSFERASE SQD2"/>
    <property type="match status" value="1"/>
</dbReference>
<organism evidence="2 3">
    <name type="scientific">Uliginosibacterium paludis</name>
    <dbReference type="NCBI Taxonomy" id="1615952"/>
    <lineage>
        <taxon>Bacteria</taxon>
        <taxon>Pseudomonadati</taxon>
        <taxon>Pseudomonadota</taxon>
        <taxon>Betaproteobacteria</taxon>
        <taxon>Rhodocyclales</taxon>
        <taxon>Zoogloeaceae</taxon>
        <taxon>Uliginosibacterium</taxon>
    </lineage>
</organism>
<dbReference type="SUPFAM" id="SSF53756">
    <property type="entry name" value="UDP-Glycosyltransferase/glycogen phosphorylase"/>
    <property type="match status" value="1"/>
</dbReference>
<dbReference type="PANTHER" id="PTHR45947:SF13">
    <property type="entry name" value="TRANSFERASE"/>
    <property type="match status" value="1"/>
</dbReference>
<gene>
    <name evidence="2" type="ORF">ABVT11_17860</name>
</gene>
<dbReference type="RefSeq" id="WP_345928133.1">
    <property type="nucleotide sequence ID" value="NZ_JBDIVF010000005.1"/>
</dbReference>
<keyword evidence="3" id="KW-1185">Reference proteome</keyword>
<keyword evidence="2" id="KW-0808">Transferase</keyword>
<dbReference type="GO" id="GO:0016757">
    <property type="term" value="F:glycosyltransferase activity"/>
    <property type="evidence" value="ECO:0007669"/>
    <property type="project" value="UniProtKB-KW"/>
</dbReference>
<dbReference type="EC" id="2.4.-.-" evidence="2"/>
<dbReference type="Gene3D" id="3.40.50.2000">
    <property type="entry name" value="Glycogen Phosphorylase B"/>
    <property type="match status" value="2"/>
</dbReference>
<sequence length="387" mass="42268">MKILLVHNAYKNRGGEDSVVDAEQQLLSSHGSSVQTCFASNDAIDGMSRPQLIRATFWNPGNKALLQERAKAFRPDLIHVHNTFPLISPSIYWAADHLGIPVVQTIHNFRLHCPQAMFLRGGEVCEDCKGNLPWRGVVRKCYRNSYAQSAVLAGMVSVHRAMGTYDKKVTRYIALNHFCRDKLIEGGLPAERIVIKPNFIDAGPADLEGARSGGLFVGRLSAEKGIAVLAGAAEQCAARVSVIGGGELAGIAEKAFGERYLGFRDLPFILEAMRNAVYLVVPSICYESFPRTIVEAFASGLPVIASRLGALAEIVEEGRTGLLFEPGNAADLAQKLAWAEANPDEMARMGRNARAEYEAKYTAATNYQQLMAIYAEAIEAKAKEIRK</sequence>
<dbReference type="InterPro" id="IPR050194">
    <property type="entry name" value="Glycosyltransferase_grp1"/>
</dbReference>
<comment type="caution">
    <text evidence="2">The sequence shown here is derived from an EMBL/GenBank/DDBJ whole genome shotgun (WGS) entry which is preliminary data.</text>
</comment>
<keyword evidence="2" id="KW-0328">Glycosyltransferase</keyword>
<dbReference type="Pfam" id="PF13692">
    <property type="entry name" value="Glyco_trans_1_4"/>
    <property type="match status" value="1"/>
</dbReference>
<evidence type="ECO:0000259" key="1">
    <source>
        <dbReference type="Pfam" id="PF13439"/>
    </source>
</evidence>
<reference evidence="2 3" key="1">
    <citation type="submission" date="2024-07" db="EMBL/GenBank/DDBJ databases">
        <title>Uliginosibacterium paludis KCTC:42655.</title>
        <authorList>
            <person name="Kim M.K."/>
        </authorList>
    </citation>
    <scope>NUCLEOTIDE SEQUENCE [LARGE SCALE GENOMIC DNA]</scope>
    <source>
        <strain evidence="2 3">KCTC 42655</strain>
    </source>
</reference>
<protein>
    <submittedName>
        <fullName evidence="2">Glycosyltransferase</fullName>
        <ecNumber evidence="2">2.4.-.-</ecNumber>
    </submittedName>
</protein>
<evidence type="ECO:0000313" key="2">
    <source>
        <dbReference type="EMBL" id="MET1491709.1"/>
    </source>
</evidence>
<evidence type="ECO:0000313" key="3">
    <source>
        <dbReference type="Proteomes" id="UP001548590"/>
    </source>
</evidence>
<dbReference type="EMBL" id="JBEWLZ010000014">
    <property type="protein sequence ID" value="MET1491709.1"/>
    <property type="molecule type" value="Genomic_DNA"/>
</dbReference>
<dbReference type="Pfam" id="PF13439">
    <property type="entry name" value="Glyco_transf_4"/>
    <property type="match status" value="1"/>
</dbReference>
<name>A0ABV2CUV3_9RHOO</name>
<dbReference type="Proteomes" id="UP001548590">
    <property type="component" value="Unassembled WGS sequence"/>
</dbReference>
<accession>A0ABV2CUV3</accession>
<feature type="domain" description="Glycosyltransferase subfamily 4-like N-terminal" evidence="1">
    <location>
        <begin position="56"/>
        <end position="201"/>
    </location>
</feature>
<dbReference type="InterPro" id="IPR028098">
    <property type="entry name" value="Glyco_trans_4-like_N"/>
</dbReference>